<reference evidence="1 2" key="1">
    <citation type="submission" date="2019-12" db="EMBL/GenBank/DDBJ databases">
        <authorList>
            <person name="Li M."/>
        </authorList>
    </citation>
    <scope>NUCLEOTIDE SEQUENCE [LARGE SCALE GENOMIC DNA]</scope>
    <source>
        <strain evidence="1 2">GBMRC 2046</strain>
    </source>
</reference>
<evidence type="ECO:0000313" key="1">
    <source>
        <dbReference type="EMBL" id="MXN63275.1"/>
    </source>
</evidence>
<dbReference type="Gene3D" id="3.40.50.300">
    <property type="entry name" value="P-loop containing nucleotide triphosphate hydrolases"/>
    <property type="match status" value="1"/>
</dbReference>
<gene>
    <name evidence="1" type="ORF">GR183_00025</name>
</gene>
<dbReference type="EMBL" id="WUMV01000001">
    <property type="protein sequence ID" value="MXN63275.1"/>
    <property type="molecule type" value="Genomic_DNA"/>
</dbReference>
<dbReference type="InterPro" id="IPR027417">
    <property type="entry name" value="P-loop_NTPase"/>
</dbReference>
<dbReference type="Proteomes" id="UP000433101">
    <property type="component" value="Unassembled WGS sequence"/>
</dbReference>
<keyword evidence="2" id="KW-1185">Reference proteome</keyword>
<sequence>MDRLNVFGNESPNFLKGFQSVAFKPTCQCTPIATQRKSDPQTFSPRIKALGGNPDKIWVQGKYSAFDDDGLRTLRHHVRRHKPGLIVLDPLFNYVPADRNAYSPNEIRAIMGELNEIGESSNAAVLLIRHLTKTKRDKQIYQGAGGIDVIGFARSAIRIEKHPDNPDLRLMVHLKWNLTTQSKSWVYEVVKKDGEDLPIIQWRGQSDISIDDLGSDDSDERPPPRRNAVEFLRAELKDGPMPAKYLLEKAENEGIKKRTLDRAKSELNVIVEQQKRKWVWRLPSDG</sequence>
<evidence type="ECO:0000313" key="2">
    <source>
        <dbReference type="Proteomes" id="UP000433101"/>
    </source>
</evidence>
<proteinExistence type="predicted"/>
<dbReference type="RefSeq" id="WP_160773543.1">
    <property type="nucleotide sequence ID" value="NZ_WUMV01000001.1"/>
</dbReference>
<accession>A0A7X3LNY9</accession>
<dbReference type="SUPFAM" id="SSF52540">
    <property type="entry name" value="P-loop containing nucleoside triphosphate hydrolases"/>
    <property type="match status" value="1"/>
</dbReference>
<organism evidence="1 2">
    <name type="scientific">Stappia sediminis</name>
    <dbReference type="NCBI Taxonomy" id="2692190"/>
    <lineage>
        <taxon>Bacteria</taxon>
        <taxon>Pseudomonadati</taxon>
        <taxon>Pseudomonadota</taxon>
        <taxon>Alphaproteobacteria</taxon>
        <taxon>Hyphomicrobiales</taxon>
        <taxon>Stappiaceae</taxon>
        <taxon>Stappia</taxon>
    </lineage>
</organism>
<dbReference type="Pfam" id="PF13481">
    <property type="entry name" value="AAA_25"/>
    <property type="match status" value="1"/>
</dbReference>
<dbReference type="AlphaFoldDB" id="A0A7X3LNY9"/>
<name>A0A7X3LNY9_9HYPH</name>
<protein>
    <submittedName>
        <fullName evidence="1">AAA family ATPase</fullName>
    </submittedName>
</protein>
<comment type="caution">
    <text evidence="1">The sequence shown here is derived from an EMBL/GenBank/DDBJ whole genome shotgun (WGS) entry which is preliminary data.</text>
</comment>